<accession>A0A7Y9I435</accession>
<reference evidence="3 4" key="1">
    <citation type="submission" date="2020-07" db="EMBL/GenBank/DDBJ databases">
        <title>Sequencing the genomes of 1000 actinobacteria strains.</title>
        <authorList>
            <person name="Klenk H.-P."/>
        </authorList>
    </citation>
    <scope>NUCLEOTIDE SEQUENCE [LARGE SCALE GENOMIC DNA]</scope>
    <source>
        <strain evidence="3 4">DSM 22083</strain>
    </source>
</reference>
<evidence type="ECO:0000256" key="1">
    <source>
        <dbReference type="SAM" id="Phobius"/>
    </source>
</evidence>
<dbReference type="NCBIfam" id="NF037970">
    <property type="entry name" value="vanZ_1"/>
    <property type="match status" value="1"/>
</dbReference>
<dbReference type="Pfam" id="PF04892">
    <property type="entry name" value="VanZ"/>
    <property type="match status" value="1"/>
</dbReference>
<feature type="transmembrane region" description="Helical" evidence="1">
    <location>
        <begin position="82"/>
        <end position="99"/>
    </location>
</feature>
<proteinExistence type="predicted"/>
<dbReference type="Proteomes" id="UP000569914">
    <property type="component" value="Unassembled WGS sequence"/>
</dbReference>
<protein>
    <submittedName>
        <fullName evidence="3">VanZ family protein</fullName>
    </submittedName>
</protein>
<dbReference type="PANTHER" id="PTHR28008">
    <property type="entry name" value="DOMAIN PROTEIN, PUTATIVE (AFU_ORTHOLOGUE AFUA_3G10980)-RELATED"/>
    <property type="match status" value="1"/>
</dbReference>
<feature type="transmembrane region" description="Helical" evidence="1">
    <location>
        <begin position="21"/>
        <end position="39"/>
    </location>
</feature>
<feature type="transmembrane region" description="Helical" evidence="1">
    <location>
        <begin position="59"/>
        <end position="75"/>
    </location>
</feature>
<feature type="transmembrane region" description="Helical" evidence="1">
    <location>
        <begin position="119"/>
        <end position="137"/>
    </location>
</feature>
<organism evidence="3 4">
    <name type="scientific">Microlunatus parietis</name>
    <dbReference type="NCBI Taxonomy" id="682979"/>
    <lineage>
        <taxon>Bacteria</taxon>
        <taxon>Bacillati</taxon>
        <taxon>Actinomycetota</taxon>
        <taxon>Actinomycetes</taxon>
        <taxon>Propionibacteriales</taxon>
        <taxon>Propionibacteriaceae</taxon>
        <taxon>Microlunatus</taxon>
    </lineage>
</organism>
<dbReference type="AlphaFoldDB" id="A0A7Y9I435"/>
<comment type="caution">
    <text evidence="3">The sequence shown here is derived from an EMBL/GenBank/DDBJ whole genome shotgun (WGS) entry which is preliminary data.</text>
</comment>
<evidence type="ECO:0000313" key="4">
    <source>
        <dbReference type="Proteomes" id="UP000569914"/>
    </source>
</evidence>
<feature type="domain" description="VanZ-like" evidence="2">
    <location>
        <begin position="53"/>
        <end position="134"/>
    </location>
</feature>
<evidence type="ECO:0000259" key="2">
    <source>
        <dbReference type="Pfam" id="PF04892"/>
    </source>
</evidence>
<sequence length="150" mass="15877">MAQPAVVGGGRPSREGRVARRVLLGAAVISCLAQLIALYRPAGPPAPDLVPHLDKVGHLVIFAVPVLLIMLWRAARRRGRPGPWFGTAVIAIFVGHAVLSEVVQGALLPDRSGDLFDVGADLLGIAIGYGTAVLIIARRTLISQWKPGDR</sequence>
<keyword evidence="1" id="KW-1133">Transmembrane helix</keyword>
<dbReference type="InterPro" id="IPR006976">
    <property type="entry name" value="VanZ-like"/>
</dbReference>
<keyword evidence="4" id="KW-1185">Reference proteome</keyword>
<dbReference type="EMBL" id="JACCBU010000001">
    <property type="protein sequence ID" value="NYE69864.1"/>
    <property type="molecule type" value="Genomic_DNA"/>
</dbReference>
<dbReference type="PANTHER" id="PTHR28008:SF1">
    <property type="entry name" value="DOMAIN PROTEIN, PUTATIVE (AFU_ORTHOLOGUE AFUA_3G10980)-RELATED"/>
    <property type="match status" value="1"/>
</dbReference>
<keyword evidence="1" id="KW-0472">Membrane</keyword>
<evidence type="ECO:0000313" key="3">
    <source>
        <dbReference type="EMBL" id="NYE69864.1"/>
    </source>
</evidence>
<dbReference type="RefSeq" id="WP_179748914.1">
    <property type="nucleotide sequence ID" value="NZ_JACCBU010000001.1"/>
</dbReference>
<keyword evidence="1" id="KW-0812">Transmembrane</keyword>
<name>A0A7Y9I435_9ACTN</name>
<gene>
    <name evidence="3" type="ORF">BKA15_001193</name>
</gene>